<dbReference type="RefSeq" id="WP_013110683.1">
    <property type="nucleotide sequence ID" value="NC_014148.1"/>
</dbReference>
<accession>D5SPA8</accession>
<protein>
    <submittedName>
        <fullName evidence="9">Isoleucine--tRNA ligase</fullName>
    </submittedName>
</protein>
<dbReference type="Proteomes" id="UP000002220">
    <property type="component" value="Chromosome"/>
</dbReference>
<evidence type="ECO:0000256" key="5">
    <source>
        <dbReference type="ARBA" id="ARBA00023146"/>
    </source>
</evidence>
<dbReference type="SUPFAM" id="SSF47323">
    <property type="entry name" value="Anticodon-binding domain of a subclass of class I aminoacyl-tRNA synthetases"/>
    <property type="match status" value="2"/>
</dbReference>
<dbReference type="Gene3D" id="3.40.50.620">
    <property type="entry name" value="HUPs"/>
    <property type="match status" value="2"/>
</dbReference>
<dbReference type="PANTHER" id="PTHR42780:SF1">
    <property type="entry name" value="ISOLEUCINE--TRNA LIGASE, CYTOPLASMIC"/>
    <property type="match status" value="1"/>
</dbReference>
<dbReference type="InterPro" id="IPR013155">
    <property type="entry name" value="M/V/L/I-tRNA-synth_anticd-bd"/>
</dbReference>
<feature type="domain" description="Aminoacyl-tRNA synthetase class Ia" evidence="7">
    <location>
        <begin position="178"/>
        <end position="950"/>
    </location>
</feature>
<keyword evidence="5" id="KW-0030">Aminoacyl-tRNA synthetase</keyword>
<dbReference type="SUPFAM" id="SSF50677">
    <property type="entry name" value="ValRS/IleRS/LeuRS editing domain"/>
    <property type="match status" value="2"/>
</dbReference>
<dbReference type="GO" id="GO:0005524">
    <property type="term" value="F:ATP binding"/>
    <property type="evidence" value="ECO:0007669"/>
    <property type="project" value="UniProtKB-KW"/>
</dbReference>
<dbReference type="Pfam" id="PF00133">
    <property type="entry name" value="tRNA-synt_1"/>
    <property type="match status" value="2"/>
</dbReference>
<evidence type="ECO:0000256" key="1">
    <source>
        <dbReference type="ARBA" id="ARBA00022598"/>
    </source>
</evidence>
<dbReference type="SUPFAM" id="SSF52374">
    <property type="entry name" value="Nucleotidylyl transferase"/>
    <property type="match status" value="2"/>
</dbReference>
<name>D5SPA8_PLAL2</name>
<comment type="catalytic activity">
    <reaction evidence="6">
        <text>tRNA(Ile) + L-isoleucine + ATP = L-isoleucyl-tRNA(Ile) + AMP + diphosphate</text>
        <dbReference type="Rhea" id="RHEA:11060"/>
        <dbReference type="Rhea" id="RHEA-COMP:9666"/>
        <dbReference type="Rhea" id="RHEA-COMP:9695"/>
        <dbReference type="ChEBI" id="CHEBI:30616"/>
        <dbReference type="ChEBI" id="CHEBI:33019"/>
        <dbReference type="ChEBI" id="CHEBI:58045"/>
        <dbReference type="ChEBI" id="CHEBI:78442"/>
        <dbReference type="ChEBI" id="CHEBI:78528"/>
        <dbReference type="ChEBI" id="CHEBI:456215"/>
        <dbReference type="EC" id="6.1.1.5"/>
    </reaction>
</comment>
<dbReference type="GO" id="GO:0004822">
    <property type="term" value="F:isoleucine-tRNA ligase activity"/>
    <property type="evidence" value="ECO:0007669"/>
    <property type="project" value="UniProtKB-EC"/>
</dbReference>
<dbReference type="Pfam" id="PF08264">
    <property type="entry name" value="Anticodon_1"/>
    <property type="match status" value="1"/>
</dbReference>
<dbReference type="KEGG" id="plm:Plim_2426"/>
<dbReference type="Pfam" id="PF19302">
    <property type="entry name" value="DUF5915"/>
    <property type="match status" value="1"/>
</dbReference>
<dbReference type="InterPro" id="IPR009080">
    <property type="entry name" value="tRNAsynth_Ia_anticodon-bd"/>
</dbReference>
<evidence type="ECO:0000256" key="6">
    <source>
        <dbReference type="ARBA" id="ARBA00048359"/>
    </source>
</evidence>
<organism evidence="9 10">
    <name type="scientific">Planctopirus limnophila (strain ATCC 43296 / DSM 3776 / IFAM 1008 / Mu 290)</name>
    <name type="common">Planctomyces limnophilus</name>
    <dbReference type="NCBI Taxonomy" id="521674"/>
    <lineage>
        <taxon>Bacteria</taxon>
        <taxon>Pseudomonadati</taxon>
        <taxon>Planctomycetota</taxon>
        <taxon>Planctomycetia</taxon>
        <taxon>Planctomycetales</taxon>
        <taxon>Planctomycetaceae</taxon>
        <taxon>Planctopirus</taxon>
    </lineage>
</organism>
<evidence type="ECO:0000259" key="8">
    <source>
        <dbReference type="Pfam" id="PF08264"/>
    </source>
</evidence>
<dbReference type="GO" id="GO:0000049">
    <property type="term" value="F:tRNA binding"/>
    <property type="evidence" value="ECO:0007669"/>
    <property type="project" value="InterPro"/>
</dbReference>
<keyword evidence="3" id="KW-0067">ATP-binding</keyword>
<dbReference type="Gene3D" id="3.90.740.10">
    <property type="entry name" value="Valyl/Leucyl/Isoleucyl-tRNA synthetase, editing domain"/>
    <property type="match status" value="1"/>
</dbReference>
<evidence type="ECO:0000259" key="7">
    <source>
        <dbReference type="Pfam" id="PF00133"/>
    </source>
</evidence>
<dbReference type="GO" id="GO:0002161">
    <property type="term" value="F:aminoacyl-tRNA deacylase activity"/>
    <property type="evidence" value="ECO:0007669"/>
    <property type="project" value="InterPro"/>
</dbReference>
<dbReference type="PANTHER" id="PTHR42780">
    <property type="entry name" value="SOLEUCYL-TRNA SYNTHETASE"/>
    <property type="match status" value="1"/>
</dbReference>
<evidence type="ECO:0000256" key="4">
    <source>
        <dbReference type="ARBA" id="ARBA00022917"/>
    </source>
</evidence>
<evidence type="ECO:0000313" key="10">
    <source>
        <dbReference type="Proteomes" id="UP000002220"/>
    </source>
</evidence>
<proteinExistence type="predicted"/>
<dbReference type="InterPro" id="IPR009008">
    <property type="entry name" value="Val/Leu/Ile-tRNA-synth_edit"/>
</dbReference>
<keyword evidence="10" id="KW-1185">Reference proteome</keyword>
<dbReference type="InterPro" id="IPR014729">
    <property type="entry name" value="Rossmann-like_a/b/a_fold"/>
</dbReference>
<dbReference type="GO" id="GO:0006428">
    <property type="term" value="P:isoleucyl-tRNA aminoacylation"/>
    <property type="evidence" value="ECO:0007669"/>
    <property type="project" value="TreeGrafter"/>
</dbReference>
<dbReference type="InterPro" id="IPR023586">
    <property type="entry name" value="Ile-tRNA-ligase_type2"/>
</dbReference>
<dbReference type="Gene3D" id="1.10.730.10">
    <property type="entry name" value="Isoleucyl-tRNA Synthetase, Domain 1"/>
    <property type="match status" value="1"/>
</dbReference>
<dbReference type="HOGENOM" id="CLU_001493_1_1_0"/>
<dbReference type="eggNOG" id="COG0060">
    <property type="taxonomic scope" value="Bacteria"/>
</dbReference>
<dbReference type="InterPro" id="IPR002300">
    <property type="entry name" value="aa-tRNA-synth_Ia"/>
</dbReference>
<feature type="domain" description="Aminoacyl-tRNA synthetase class Ia" evidence="7">
    <location>
        <begin position="17"/>
        <end position="146"/>
    </location>
</feature>
<dbReference type="CDD" id="cd07961">
    <property type="entry name" value="Anticodon_Ia_Ile_ABEc"/>
    <property type="match status" value="1"/>
</dbReference>
<sequence>MFSKVNDAEFITGEHTVLKFWNERHIFQKLRAKNAGKQPWSFLDGPITANNPMGVHHAWGRTYKDSFQRYWAMNGRDLRYQNGFDCQGLWVEVEVEKQLGLGAKSAIEEFGIDKFVQECKRRVLKYAAIQTEQSVRLGYWMEWDRPEELRKLASAIGSETPVTLTTPKGITETAPAEQLVSRLGNPDWGGSYFTFSTENNETIWTFLKKCFERGKVYRGHDVMPWSGRGGSAYSQMEVADGRKLTTHRALFVRFPLLDDAGQETKENLLIWTTTPWTLTSNVAAMINPELEYVKLQSKKDGLVYYFAKDNLEFQRLAKEFKEGFGRPEWQWPKGTPKLKTLSQIFKESGGYEVLETVKGEALVGRKYRGPFDELDAQNSAGGAPRSSAYTSSRGNLEDLLLNDFYGPTLQNDAFADSLKATYNSEVLKINEALDKYKTDDADIYNVMVDLSIDKKNELAASFVAIRFAIIRSQVLHLLRNIRAILKKHKNLGFFSAELNPSMTLREIKDLLVRLGSTSFLKSECWLTLEEVSLLIEEFENHDEREEFDNERMIQHEDLLFEGNLLFSEGLFCNDSTSLIARLHSTLVLQLDTELQGLARRSAVECHRVIDGGRDFKGAPNVKEGEGTGIVHSAPGCGDVDHQIGLANGLPTIAPLGPDGNFLEGFGPFTGKNAVHPDTVQLVIDSLKEKGLLVAEEKYPHIYPFCWRTGDELVFRLVDEWFINMDWRDEIMGVTRQINWLPDSIQGQEREVEWLTNMRDWMISKKRYWGLALPIWVDELTGDFEVIGSLAELKERALDGGEGWNDFQGHTPHKPWIDGVKIRNPKTGNLMTRVEDVGNPWLDAGIVSFSTMGYNTHPDMWKKWYPADLVTECFPGQFRNWFYSLLSMATMMDGTPPFKTLLGHRLVMNEQGQPMHKSDGTAIWFEEAAEQIGVDAMRWMYLQQNPASDLRFGTRHPDEKVTLETVNGPTNTTIDGVPTCKVTSGPADEVRRQVLIPLWNSYAFFVNYARLDEFDPNAAIVPVAERPEIDRWLLSNLQALIQQVRAGFEAFDTPAACAALARFIDDLSNWYIRRNRRRFWRSKDTGDLDKRAAYQTLYETLLTLTKLMAPMTPFLAERMYGNLTSGQPDAPESVHLCDYPTADESLLDTSLNRRMSLAQTVVRVAHKLREVADQRVRQPLAELRFATLSSDDLTSISSLKDVIADELNVKAVSGFESLGDIVKYTYKPNLKTLGPKYGKLLNAFREELPKLPGNLLESLRRGQTINATVGGEAVIIGPDDVLIGADQAEGWVAGDESGIQVALSTTLTPELVMEGMARDFIRHIQQARKDANLEIQQRITVNYQTSEPIVAEMLKEWSDLISSETLANEITPASGLSGKPVQVGAAEVIITIK</sequence>
<dbReference type="EMBL" id="CP001744">
    <property type="protein sequence ID" value="ADG68252.1"/>
    <property type="molecule type" value="Genomic_DNA"/>
</dbReference>
<keyword evidence="1 9" id="KW-0436">Ligase</keyword>
<evidence type="ECO:0000256" key="3">
    <source>
        <dbReference type="ARBA" id="ARBA00022840"/>
    </source>
</evidence>
<evidence type="ECO:0000256" key="2">
    <source>
        <dbReference type="ARBA" id="ARBA00022741"/>
    </source>
</evidence>
<evidence type="ECO:0000313" key="9">
    <source>
        <dbReference type="EMBL" id="ADG68252.1"/>
    </source>
</evidence>
<dbReference type="STRING" id="521674.Plim_2426"/>
<reference evidence="9 10" key="1">
    <citation type="journal article" date="2010" name="Stand. Genomic Sci.">
        <title>Complete genome sequence of Planctomyces limnophilus type strain (Mu 290).</title>
        <authorList>
            <person name="Labutti K."/>
            <person name="Sikorski J."/>
            <person name="Schneider S."/>
            <person name="Nolan M."/>
            <person name="Lucas S."/>
            <person name="Glavina Del Rio T."/>
            <person name="Tice H."/>
            <person name="Cheng J.F."/>
            <person name="Goodwin L."/>
            <person name="Pitluck S."/>
            <person name="Liolios K."/>
            <person name="Ivanova N."/>
            <person name="Mavromatis K."/>
            <person name="Mikhailova N."/>
            <person name="Pati A."/>
            <person name="Chen A."/>
            <person name="Palaniappan K."/>
            <person name="Land M."/>
            <person name="Hauser L."/>
            <person name="Chang Y.J."/>
            <person name="Jeffries C.D."/>
            <person name="Tindall B.J."/>
            <person name="Rohde M."/>
            <person name="Goker M."/>
            <person name="Woyke T."/>
            <person name="Bristow J."/>
            <person name="Eisen J.A."/>
            <person name="Markowitz V."/>
            <person name="Hugenholtz P."/>
            <person name="Kyrpides N.C."/>
            <person name="Klenk H.P."/>
            <person name="Lapidus A."/>
        </authorList>
    </citation>
    <scope>NUCLEOTIDE SEQUENCE [LARGE SCALE GENOMIC DNA]</scope>
    <source>
        <strain evidence="10">ATCC 43296 / DSM 3776 / IFAM 1008 / 290</strain>
    </source>
</reference>
<keyword evidence="2" id="KW-0547">Nucleotide-binding</keyword>
<dbReference type="InterPro" id="IPR033709">
    <property type="entry name" value="Anticodon_Ile_ABEc"/>
</dbReference>
<gene>
    <name evidence="9" type="ordered locus">Plim_2426</name>
</gene>
<keyword evidence="4" id="KW-0648">Protein biosynthesis</keyword>
<feature type="domain" description="Methionyl/Valyl/Leucyl/Isoleucyl-tRNA synthetase anticodon-binding" evidence="8">
    <location>
        <begin position="1029"/>
        <end position="1177"/>
    </location>
</feature>